<organism evidence="1 2">
    <name type="scientific">Batrachochytrium dendrobatidis (strain JAM81 / FGSC 10211)</name>
    <name type="common">Frog chytrid fungus</name>
    <dbReference type="NCBI Taxonomy" id="684364"/>
    <lineage>
        <taxon>Eukaryota</taxon>
        <taxon>Fungi</taxon>
        <taxon>Fungi incertae sedis</taxon>
        <taxon>Chytridiomycota</taxon>
        <taxon>Chytridiomycota incertae sedis</taxon>
        <taxon>Chytridiomycetes</taxon>
        <taxon>Rhizophydiales</taxon>
        <taxon>Rhizophydiales incertae sedis</taxon>
        <taxon>Batrachochytrium</taxon>
    </lineage>
</organism>
<dbReference type="InParanoid" id="F4NT55"/>
<proteinExistence type="predicted"/>
<protein>
    <submittedName>
        <fullName evidence="1">Uncharacterized protein</fullName>
    </submittedName>
</protein>
<dbReference type="AlphaFoldDB" id="F4NT55"/>
<evidence type="ECO:0000313" key="2">
    <source>
        <dbReference type="Proteomes" id="UP000007241"/>
    </source>
</evidence>
<gene>
    <name evidence="1" type="ORF">BATDEDRAFT_85555</name>
</gene>
<reference evidence="1 2" key="1">
    <citation type="submission" date="2009-12" db="EMBL/GenBank/DDBJ databases">
        <title>The draft genome of Batrachochytrium dendrobatidis.</title>
        <authorList>
            <consortium name="US DOE Joint Genome Institute (JGI-PGF)"/>
            <person name="Kuo A."/>
            <person name="Salamov A."/>
            <person name="Schmutz J."/>
            <person name="Lucas S."/>
            <person name="Pitluck S."/>
            <person name="Rosenblum E."/>
            <person name="Stajich J."/>
            <person name="Eisen M."/>
            <person name="Grigoriev I.V."/>
        </authorList>
    </citation>
    <scope>NUCLEOTIDE SEQUENCE [LARGE SCALE GENOMIC DNA]</scope>
    <source>
        <strain evidence="2">JAM81 / FGSC 10211</strain>
    </source>
</reference>
<evidence type="ECO:0000313" key="1">
    <source>
        <dbReference type="EMBL" id="EGF83882.1"/>
    </source>
</evidence>
<dbReference type="EMBL" id="GL882879">
    <property type="protein sequence ID" value="EGF83882.1"/>
    <property type="molecule type" value="Genomic_DNA"/>
</dbReference>
<dbReference type="GeneID" id="18242108"/>
<dbReference type="Proteomes" id="UP000007241">
    <property type="component" value="Unassembled WGS sequence"/>
</dbReference>
<dbReference type="RefSeq" id="XP_006676261.1">
    <property type="nucleotide sequence ID" value="XM_006676198.1"/>
</dbReference>
<accession>F4NT55</accession>
<sequence length="86" mass="9607">MTDNCQLQSTSELEFRLDGLEKHALLIESLLEASNLTSASTQPVHAQTSRLPDNKTDALVSSLQIEKILLRTIEEKEKRIAELSSK</sequence>
<keyword evidence="2" id="KW-1185">Reference proteome</keyword>
<dbReference type="HOGENOM" id="CLU_2497532_0_0_1"/>
<name>F4NT55_BATDJ</name>